<dbReference type="Gene3D" id="3.10.20.90">
    <property type="entry name" value="Phosphatidylinositol 3-kinase Catalytic Subunit, Chain A, domain 1"/>
    <property type="match status" value="1"/>
</dbReference>
<sequence>MSMYLRVKRGKQTIFLHCEPTDSILSLKHKIKAITNVAPEDQKLMIIDEKIPCDDAKTVKECKLEDAGSIALLFKVSSDPVEWEEINIAKFDDPEQPPPTAGGEQ</sequence>
<dbReference type="Pfam" id="PF00240">
    <property type="entry name" value="ubiquitin"/>
    <property type="match status" value="1"/>
</dbReference>
<evidence type="ECO:0000259" key="1">
    <source>
        <dbReference type="PROSITE" id="PS50053"/>
    </source>
</evidence>
<proteinExistence type="predicted"/>
<evidence type="ECO:0000313" key="2">
    <source>
        <dbReference type="EMBL" id="CAD8738323.1"/>
    </source>
</evidence>
<dbReference type="AlphaFoldDB" id="A0A6T8I8S2"/>
<dbReference type="PANTHER" id="PTHR47725">
    <property type="entry name" value="OS03G0364000 PROTEIN"/>
    <property type="match status" value="1"/>
</dbReference>
<protein>
    <recommendedName>
        <fullName evidence="1">Ubiquitin-like domain-containing protein</fullName>
    </recommendedName>
</protein>
<dbReference type="InterPro" id="IPR000626">
    <property type="entry name" value="Ubiquitin-like_dom"/>
</dbReference>
<gene>
    <name evidence="3" type="ORF">HAND00432_LOCUS1010</name>
    <name evidence="2" type="ORF">HAND1043_LOCUS4815</name>
</gene>
<dbReference type="PANTHER" id="PTHR47725:SF2">
    <property type="entry name" value="UBIQUITIN-LIKE DOMAIN-CONTAINING PROTEIN"/>
    <property type="match status" value="1"/>
</dbReference>
<feature type="domain" description="Ubiquitin-like" evidence="1">
    <location>
        <begin position="1"/>
        <end position="79"/>
    </location>
</feature>
<organism evidence="2">
    <name type="scientific">Hemiselmis andersenii</name>
    <name type="common">Cryptophyte alga</name>
    <dbReference type="NCBI Taxonomy" id="464988"/>
    <lineage>
        <taxon>Eukaryota</taxon>
        <taxon>Cryptophyceae</taxon>
        <taxon>Cryptomonadales</taxon>
        <taxon>Hemiselmidaceae</taxon>
        <taxon>Hemiselmis</taxon>
    </lineage>
</organism>
<evidence type="ECO:0000313" key="3">
    <source>
        <dbReference type="EMBL" id="CAD8946492.1"/>
    </source>
</evidence>
<dbReference type="SUPFAM" id="SSF54236">
    <property type="entry name" value="Ubiquitin-like"/>
    <property type="match status" value="1"/>
</dbReference>
<dbReference type="PROSITE" id="PS50053">
    <property type="entry name" value="UBIQUITIN_2"/>
    <property type="match status" value="1"/>
</dbReference>
<name>A0A6T8I8S2_HEMAN</name>
<dbReference type="EMBL" id="HBFK01007966">
    <property type="protein sequence ID" value="CAD8738323.1"/>
    <property type="molecule type" value="Transcribed_RNA"/>
</dbReference>
<dbReference type="SMART" id="SM00213">
    <property type="entry name" value="UBQ"/>
    <property type="match status" value="1"/>
</dbReference>
<dbReference type="InterPro" id="IPR029071">
    <property type="entry name" value="Ubiquitin-like_domsf"/>
</dbReference>
<dbReference type="EMBL" id="HBFX01001697">
    <property type="protein sequence ID" value="CAD8946492.1"/>
    <property type="molecule type" value="Transcribed_RNA"/>
</dbReference>
<accession>A0A6T8I8S2</accession>
<reference evidence="2" key="1">
    <citation type="submission" date="2021-01" db="EMBL/GenBank/DDBJ databases">
        <authorList>
            <person name="Corre E."/>
            <person name="Pelletier E."/>
            <person name="Niang G."/>
            <person name="Scheremetjew M."/>
            <person name="Finn R."/>
            <person name="Kale V."/>
            <person name="Holt S."/>
            <person name="Cochrane G."/>
            <person name="Meng A."/>
            <person name="Brown T."/>
            <person name="Cohen L."/>
        </authorList>
    </citation>
    <scope>NUCLEOTIDE SEQUENCE</scope>
    <source>
        <strain evidence="2">CCMP441</strain>
        <strain evidence="3">CCMP644</strain>
    </source>
</reference>